<evidence type="ECO:0000313" key="2">
    <source>
        <dbReference type="WBParaSite" id="nRc.2.0.1.t15305-RA"/>
    </source>
</evidence>
<accession>A0A915INB8</accession>
<dbReference type="AlphaFoldDB" id="A0A915INB8"/>
<dbReference type="WBParaSite" id="nRc.2.0.1.t15305-RA">
    <property type="protein sequence ID" value="nRc.2.0.1.t15305-RA"/>
    <property type="gene ID" value="nRc.2.0.1.g15305"/>
</dbReference>
<dbReference type="Proteomes" id="UP000887565">
    <property type="component" value="Unplaced"/>
</dbReference>
<keyword evidence="1" id="KW-1185">Reference proteome</keyword>
<protein>
    <submittedName>
        <fullName evidence="2">Uncharacterized protein</fullName>
    </submittedName>
</protein>
<proteinExistence type="predicted"/>
<sequence length="177" mass="20124">MASNACRTISLLGHCRAASILILTEKLTKDFASAIVQFSDDHSESSVRFLLSVFFHVIDVVRPLLDHRRQSIDALFDNSVIFRISHLIKINHLPLRQCIDDQRVIATDSHGTWRYYTMCKDIVTLCRSHSVPSEEASIPAFWSQLTLSSFKEDKLKPYVLQLAGVRLESTFDSLVTE</sequence>
<evidence type="ECO:0000313" key="1">
    <source>
        <dbReference type="Proteomes" id="UP000887565"/>
    </source>
</evidence>
<name>A0A915INB8_ROMCU</name>
<reference evidence="2" key="1">
    <citation type="submission" date="2022-11" db="UniProtKB">
        <authorList>
            <consortium name="WormBaseParasite"/>
        </authorList>
    </citation>
    <scope>IDENTIFICATION</scope>
</reference>
<organism evidence="1 2">
    <name type="scientific">Romanomermis culicivorax</name>
    <name type="common">Nematode worm</name>
    <dbReference type="NCBI Taxonomy" id="13658"/>
    <lineage>
        <taxon>Eukaryota</taxon>
        <taxon>Metazoa</taxon>
        <taxon>Ecdysozoa</taxon>
        <taxon>Nematoda</taxon>
        <taxon>Enoplea</taxon>
        <taxon>Dorylaimia</taxon>
        <taxon>Mermithida</taxon>
        <taxon>Mermithoidea</taxon>
        <taxon>Mermithidae</taxon>
        <taxon>Romanomermis</taxon>
    </lineage>
</organism>